<feature type="domain" description="Glycosyltransferase subfamily 4-like N-terminal" evidence="2">
    <location>
        <begin position="29"/>
        <end position="179"/>
    </location>
</feature>
<dbReference type="PANTHER" id="PTHR45947">
    <property type="entry name" value="SULFOQUINOVOSYL TRANSFERASE SQD2"/>
    <property type="match status" value="1"/>
</dbReference>
<reference evidence="3 4" key="1">
    <citation type="submission" date="2017-07" db="EMBL/GenBank/DDBJ databases">
        <title>Isolation and whole genome analysis of endospore-forming bacteria from heroin.</title>
        <authorList>
            <person name="Kalinowski J."/>
            <person name="Ahrens B."/>
            <person name="Al-Dilaimi A."/>
            <person name="Winkler A."/>
            <person name="Wibberg D."/>
            <person name="Schleenbecker U."/>
            <person name="Ruckert C."/>
            <person name="Wolfel R."/>
            <person name="Grass G."/>
        </authorList>
    </citation>
    <scope>NUCLEOTIDE SEQUENCE [LARGE SCALE GENOMIC DNA]</scope>
    <source>
        <strain evidence="3 4">7528</strain>
    </source>
</reference>
<proteinExistence type="predicted"/>
<dbReference type="RefSeq" id="WP_095260412.1">
    <property type="nucleotide sequence ID" value="NZ_NPBV01000002.1"/>
</dbReference>
<dbReference type="AlphaFoldDB" id="A0A268AEV2"/>
<dbReference type="InterPro" id="IPR001296">
    <property type="entry name" value="Glyco_trans_1"/>
</dbReference>
<dbReference type="CDD" id="cd03801">
    <property type="entry name" value="GT4_PimA-like"/>
    <property type="match status" value="1"/>
</dbReference>
<protein>
    <submittedName>
        <fullName evidence="3">Uncharacterized protein</fullName>
    </submittedName>
</protein>
<sequence>MKLLMFWHAGGVPSYFERYKQLAKYYKDVVVVIPNHWNEGGKKLTNLKEIQLLDNCKIIPIKTKFYSKQTTLIYSKREVKKLLKSFEPDVIHIHEEPWAFSCFQLIKQCKKTMRNRGQIIVDSAAINLSRTFFPFSYIEKNTYKNVDFIFARNKEVIEILKQRGYKGPTHLLGNGVDTKLFKASPIPFQNKNDIIFVGRIIGSKGIFTLLDAFQELIHSETQYEGNLIFLGDGSDKKELEERTINYKLTERVKFFSRVDSTEVSNYIQDARALVLPSISTKLWKEQFGRVIIEALVVGRPVIGSTCGEIPNVIGNNDYIFTENNVEELFSKMRYIISEEFTEKINEDLTEMRNKAIEKYDWASLAKYHYKINFER</sequence>
<evidence type="ECO:0000259" key="2">
    <source>
        <dbReference type="Pfam" id="PF13439"/>
    </source>
</evidence>
<dbReference type="Pfam" id="PF13439">
    <property type="entry name" value="Glyco_transf_4"/>
    <property type="match status" value="1"/>
</dbReference>
<dbReference type="SUPFAM" id="SSF53756">
    <property type="entry name" value="UDP-Glycosyltransferase/glycogen phosphorylase"/>
    <property type="match status" value="1"/>
</dbReference>
<evidence type="ECO:0000259" key="1">
    <source>
        <dbReference type="Pfam" id="PF00534"/>
    </source>
</evidence>
<feature type="domain" description="Glycosyl transferase family 1" evidence="1">
    <location>
        <begin position="186"/>
        <end position="348"/>
    </location>
</feature>
<dbReference type="PANTHER" id="PTHR45947:SF3">
    <property type="entry name" value="SULFOQUINOVOSYL TRANSFERASE SQD2"/>
    <property type="match status" value="1"/>
</dbReference>
<name>A0A268AEV2_9BACI</name>
<evidence type="ECO:0000313" key="3">
    <source>
        <dbReference type="EMBL" id="PAD22648.1"/>
    </source>
</evidence>
<organism evidence="3 4">
    <name type="scientific">Terribacillus saccharophilus</name>
    <dbReference type="NCBI Taxonomy" id="361277"/>
    <lineage>
        <taxon>Bacteria</taxon>
        <taxon>Bacillati</taxon>
        <taxon>Bacillota</taxon>
        <taxon>Bacilli</taxon>
        <taxon>Bacillales</taxon>
        <taxon>Bacillaceae</taxon>
        <taxon>Terribacillus</taxon>
    </lineage>
</organism>
<evidence type="ECO:0000313" key="4">
    <source>
        <dbReference type="Proteomes" id="UP000216013"/>
    </source>
</evidence>
<dbReference type="GO" id="GO:0016758">
    <property type="term" value="F:hexosyltransferase activity"/>
    <property type="evidence" value="ECO:0007669"/>
    <property type="project" value="TreeGrafter"/>
</dbReference>
<gene>
    <name evidence="3" type="ORF">CHH64_02735</name>
</gene>
<dbReference type="InterPro" id="IPR028098">
    <property type="entry name" value="Glyco_trans_4-like_N"/>
</dbReference>
<dbReference type="EMBL" id="NPBV01000002">
    <property type="protein sequence ID" value="PAD22648.1"/>
    <property type="molecule type" value="Genomic_DNA"/>
</dbReference>
<dbReference type="InterPro" id="IPR050194">
    <property type="entry name" value="Glycosyltransferase_grp1"/>
</dbReference>
<dbReference type="Gene3D" id="3.40.50.2000">
    <property type="entry name" value="Glycogen Phosphorylase B"/>
    <property type="match status" value="2"/>
</dbReference>
<comment type="caution">
    <text evidence="3">The sequence shown here is derived from an EMBL/GenBank/DDBJ whole genome shotgun (WGS) entry which is preliminary data.</text>
</comment>
<dbReference type="Pfam" id="PF00534">
    <property type="entry name" value="Glycos_transf_1"/>
    <property type="match status" value="1"/>
</dbReference>
<dbReference type="Proteomes" id="UP000216013">
    <property type="component" value="Unassembled WGS sequence"/>
</dbReference>
<accession>A0A268AEV2</accession>